<evidence type="ECO:0000256" key="13">
    <source>
        <dbReference type="ARBA" id="ARBA00022842"/>
    </source>
</evidence>
<dbReference type="SUPFAM" id="SSF64484">
    <property type="entry name" value="beta and beta-prime subunits of DNA dependent RNA-polymerase"/>
    <property type="match status" value="1"/>
</dbReference>
<feature type="region of interest" description="Disordered" evidence="20">
    <location>
        <begin position="1938"/>
        <end position="2058"/>
    </location>
</feature>
<evidence type="ECO:0000256" key="17">
    <source>
        <dbReference type="ARBA" id="ARBA00023242"/>
    </source>
</evidence>
<dbReference type="GO" id="GO:0005886">
    <property type="term" value="C:plasma membrane"/>
    <property type="evidence" value="ECO:0007669"/>
    <property type="project" value="UniProtKB-ARBA"/>
</dbReference>
<evidence type="ECO:0000256" key="14">
    <source>
        <dbReference type="ARBA" id="ARBA00023125"/>
    </source>
</evidence>
<evidence type="ECO:0000259" key="22">
    <source>
        <dbReference type="SMART" id="SM00663"/>
    </source>
</evidence>
<dbReference type="Gene3D" id="4.10.860.120">
    <property type="entry name" value="RNA polymerase II, clamp domain"/>
    <property type="match status" value="1"/>
</dbReference>
<evidence type="ECO:0000256" key="18">
    <source>
        <dbReference type="ARBA" id="ARBA00048552"/>
    </source>
</evidence>
<dbReference type="Pfam" id="PF04983">
    <property type="entry name" value="RNA_pol_Rpb1_3"/>
    <property type="match status" value="1"/>
</dbReference>
<dbReference type="GO" id="GO:0003899">
    <property type="term" value="F:DNA-directed RNA polymerase activity"/>
    <property type="evidence" value="ECO:0007669"/>
    <property type="project" value="UniProtKB-EC"/>
</dbReference>
<dbReference type="FunFam" id="2.40.40.20:FF:000019">
    <property type="entry name" value="DNA-directed RNA polymerase II subunit RPB1"/>
    <property type="match status" value="1"/>
</dbReference>
<dbReference type="InterPro" id="IPR007073">
    <property type="entry name" value="RNA_pol_Rpb1_7"/>
</dbReference>
<keyword evidence="6 19" id="KW-0240">DNA-directed RNA polymerase</keyword>
<keyword evidence="17" id="KW-0539">Nucleus</keyword>
<dbReference type="Pfam" id="PF04998">
    <property type="entry name" value="RNA_pol_Rpb1_5"/>
    <property type="match status" value="1"/>
</dbReference>
<comment type="subcellular location">
    <subcellularLocation>
        <location evidence="2">Mitochondrion</location>
    </subcellularLocation>
    <subcellularLocation>
        <location evidence="1">Nucleus</location>
    </subcellularLocation>
</comment>
<dbReference type="Pfam" id="PF04990">
    <property type="entry name" value="RNA_pol_Rpb1_7"/>
    <property type="match status" value="1"/>
</dbReference>
<evidence type="ECO:0000256" key="6">
    <source>
        <dbReference type="ARBA" id="ARBA00022478"/>
    </source>
</evidence>
<evidence type="ECO:0000256" key="11">
    <source>
        <dbReference type="ARBA" id="ARBA00022737"/>
    </source>
</evidence>
<evidence type="ECO:0000256" key="5">
    <source>
        <dbReference type="ARBA" id="ARBA00011730"/>
    </source>
</evidence>
<dbReference type="FunFam" id="3.30.479.30:FF:000004">
    <property type="entry name" value="Putative membrane protease family, stomatin"/>
    <property type="match status" value="1"/>
</dbReference>
<dbReference type="InterPro" id="IPR007083">
    <property type="entry name" value="RNA_pol_Rpb1_4"/>
</dbReference>
<evidence type="ECO:0000256" key="2">
    <source>
        <dbReference type="ARBA" id="ARBA00004173"/>
    </source>
</evidence>
<dbReference type="GO" id="GO:0005665">
    <property type="term" value="C:RNA polymerase II, core complex"/>
    <property type="evidence" value="ECO:0007669"/>
    <property type="project" value="TreeGrafter"/>
</dbReference>
<keyword evidence="16 19" id="KW-0804">Transcription</keyword>
<evidence type="ECO:0000256" key="7">
    <source>
        <dbReference type="ARBA" id="ARBA00022553"/>
    </source>
</evidence>
<keyword evidence="11" id="KW-0677">Repeat</keyword>
<dbReference type="InterPro" id="IPR007066">
    <property type="entry name" value="RNA_pol_Rpb1_3"/>
</dbReference>
<evidence type="ECO:0000256" key="9">
    <source>
        <dbReference type="ARBA" id="ARBA00022695"/>
    </source>
</evidence>
<feature type="region of interest" description="Disordered" evidence="20">
    <location>
        <begin position="1895"/>
        <end position="1917"/>
    </location>
</feature>
<dbReference type="InterPro" id="IPR000684">
    <property type="entry name" value="RNA_pol_II_repeat_euk"/>
</dbReference>
<dbReference type="CDD" id="cd02584">
    <property type="entry name" value="RNAP_II_Rpb1_C"/>
    <property type="match status" value="1"/>
</dbReference>
<evidence type="ECO:0000256" key="20">
    <source>
        <dbReference type="SAM" id="MobiDB-lite"/>
    </source>
</evidence>
<dbReference type="Proteomes" id="UP000244811">
    <property type="component" value="Chromosome 3"/>
</dbReference>
<dbReference type="EC" id="2.7.7.6" evidence="19"/>
<dbReference type="Gene3D" id="6.10.250.2940">
    <property type="match status" value="1"/>
</dbReference>
<accession>A0A976QUW2</accession>
<feature type="compositionally biased region" description="Low complexity" evidence="20">
    <location>
        <begin position="1938"/>
        <end position="2036"/>
    </location>
</feature>
<dbReference type="FunFam" id="1.10.132.30:FF:000001">
    <property type="entry name" value="DNA-directed RNA polymerase subunit"/>
    <property type="match status" value="1"/>
</dbReference>
<dbReference type="InterPro" id="IPR032435">
    <property type="entry name" value="STML2-like_C"/>
</dbReference>
<dbReference type="PROSITE" id="PS00115">
    <property type="entry name" value="RNA_POL_II_REPEAT"/>
    <property type="match status" value="8"/>
</dbReference>
<dbReference type="Gene3D" id="3.30.479.30">
    <property type="entry name" value="Band 7 domain"/>
    <property type="match status" value="1"/>
</dbReference>
<evidence type="ECO:0000256" key="15">
    <source>
        <dbReference type="ARBA" id="ARBA00023128"/>
    </source>
</evidence>
<sequence length="2058" mass="229815">MFSNLIRSSKSSMGRTSVGFYPHFSKMERKQDFPRNFSTFNYRSAAKNHLGIVIVPQQSVYVIERFGKYRKTIGAGIHLLLPTIDKISYIHSLKENTIVIPNQTAITKDNVMIQIDGVLYVKCINPYDASYGVEDPIFAVTQLAQTTMRSELGKLSLDSTFLERDNLNNLIVNNINVASKSWGISCLRYEIRDITLPKNIISAMEKQAEAERMKRAEILRSEGDKESEINIAIAKRQIEILKAEGEAKAEKQRAEAAAYTLEVLTNTLKKAGVVEAVTLRLAEKYIAAFSNLAKTNNTIILSSGNGTNDLITQATTIFSRLNKQFKEDVQTKASSVTNVDELMSEAKAVVADLNKPFSPCDLKKIRSIEFGILDPELIKRMSVCEITLTELYREGVPQTGGLNDLRMGTTDPRHVCTTCRMDLKYCPGHFGHIVLAKPMYHYGFMPTIIKILSSVCFNCSKLRLDKDDPKMRNILKIPPGALRLNYIATMSKPITTCQFKSQSVSKVQGCGYPQPIFTKEGPNLMIKFTQKQREVLEEAEEPCDDIQRPLSPEEAFKVLKGITTEDMKYLGFVPERSQPSWLILNVLPVPPPAVRPYVQYGSDRSEDDLTLKLLDVLKTNNLIKRHDKRATAPHIIQEMCQLLQFHITTLFDNDIPGMPVASTRSKKPIKSIRARLKGKEGRLRGNLMGKRVDFSARTVITGDPNIPIDTIGVPKSIAMTLTFCETVNSLNYESLRKKVEVGPHDWPGAKYIIREDGTRFDLRHVKKSSELQLEYGYKVERHMQDGDFILFNRQPSLHKMSIMGHKAKILPYSTFRLNLSVTTPYNADFDGDEMNLHLVQSHETRAEVKHLMLVPKQIVSPQGNRPVMGIVQDSLLAVSKFTKRDTFLTRDELMSLLIWIPYWDGKLPQPAIFFPKNLWTGKQVISVLLTFNQAQGITNINLIRDGSIKLEKDNLNCSVNDSRVIIRKNEHLSGIICKKTVGCSSGSLIHILWHEAGPEKCRDFLTTLQKVVNNWFLQVGFTVSCSDICCSTTTLNKVSKILDKSKKEVQKLVLQAQKGKLKCQPGKSLFESFEARVNKELNDAREQSGSVVASSLNISNNILSMVNSGSKGSTINISQIIACVGQQNVEGKRIPFGFKDRSLPHFIKHDYGPESRGFVSNSYLSGLTPQEMFFHAMGGREGIIDTACKTSETGYVQRRLMKAMEDVMVQYDRTARNGNGEILQFLYGEDGMGAEYIEDQHIDLMTMDDEEMHRRFNHDFRSESYGLGWILNEEIRNTILSDFSQQVILVEEFQKLVDLKKMICEEIFPNGDHAQHLPVNIKRILEYATTQFPATTSSRNQLNPVDIAQRTNKLLENLIIITTSGPTDVLSEEAQQNATILIKAHLRCNLNSRYLMEYVQIGNLALDWVYGEVERCFFKAIANPGECVGAIAAQSIGEPATQMTLNTFHFAGVSSKNVTLGLPRLKELINVVTNVRTPSLTIYLDANISKDQERAKEMQTQLEYTNFERLVENYSVIYDPVVNSTIVKEDYEWVRDYYEFPDDEMGRLGQFVLRIVLSSKVMTDKRLTMKEVGEIIYSEFSNGEIDAIYTDDNSEQLVIRIRVKYAGIDGEEEDRMLQLVETEAEFLNKFMTDVLSNIKLRGVKGITKVYMREETFTRYNANTGSFDRVSQWVLDTDGCNLENVLPIPCVEYTKTFSNDVSEIFNVFGIEAARRALLREIRAVISFDGAYVNYRHLSLLCDIMTQKGYLMSITRHGLNRADRGPLVKCSFEETLETLLSAAAFSEVDPLRGVTENVVVGQLSPYGTGCFDIMIDELKLRDANQSSATMADSVMGLISPDSTPMSPTTPASRINSMLSPIPFSPSYTSLMMSPSVAGLGPSTPGLMVDTYALGGSFSPTSPGSPTSPTSPMSPTSPAYSITSPTYGTAASPTYLASSPSYSPTSPAYSPTSPAYSPTSPAYSPTSPAYSPTSPAYSPTSPAYSPTSPAYSPTSPAYSPTSPNLGYSPTSPAYSPTSPAYSPTSPAYSPTSPAYSPTSPNVPYSPTDPFSPNPFQDDPQE</sequence>
<dbReference type="Gene3D" id="3.30.1490.180">
    <property type="entry name" value="RNA polymerase ii"/>
    <property type="match status" value="1"/>
</dbReference>
<dbReference type="Gene3D" id="1.10.274.100">
    <property type="entry name" value="RNA polymerase Rpb1, domain 3"/>
    <property type="match status" value="1"/>
</dbReference>
<dbReference type="InterPro" id="IPR036013">
    <property type="entry name" value="Band_7/SPFH_dom_sf"/>
</dbReference>
<dbReference type="InterPro" id="IPR007081">
    <property type="entry name" value="RNA_pol_Rpb1_5"/>
</dbReference>
<dbReference type="Pfam" id="PF01145">
    <property type="entry name" value="Band_7"/>
    <property type="match status" value="1"/>
</dbReference>
<proteinExistence type="inferred from homology"/>
<dbReference type="InterPro" id="IPR038593">
    <property type="entry name" value="RNA_pol_Rpb1_7_sf"/>
</dbReference>
<dbReference type="Pfam" id="PF16200">
    <property type="entry name" value="Band_7_C"/>
    <property type="match status" value="1"/>
</dbReference>
<keyword evidence="13" id="KW-0460">Magnesium</keyword>
<evidence type="ECO:0000256" key="19">
    <source>
        <dbReference type="RuleBase" id="RU004279"/>
    </source>
</evidence>
<evidence type="ECO:0000256" key="12">
    <source>
        <dbReference type="ARBA" id="ARBA00022833"/>
    </source>
</evidence>
<dbReference type="FunFam" id="4.10.860.120:FF:000003">
    <property type="entry name" value="DNA-directed RNA polymerase subunit"/>
    <property type="match status" value="1"/>
</dbReference>
<reference evidence="23" key="1">
    <citation type="submission" date="2022-07" db="EMBL/GenBank/DDBJ databases">
        <title>Evaluation of T. orientalis genome assembly methods using nanopore sequencing and analysis of variation between genomes.</title>
        <authorList>
            <person name="Yam J."/>
            <person name="Micallef M.L."/>
            <person name="Liu M."/>
            <person name="Djordjevic S.P."/>
            <person name="Bogema D.R."/>
            <person name="Jenkins C."/>
        </authorList>
    </citation>
    <scope>NUCLEOTIDE SEQUENCE</scope>
    <source>
        <strain evidence="23">Goon Nure</strain>
    </source>
</reference>
<comment type="function">
    <text evidence="19">DNA-dependent RNA polymerase catalyzes the transcription of DNA into RNA using the four ribonucleoside triphosphates as substrates.</text>
</comment>
<evidence type="ECO:0000313" key="23">
    <source>
        <dbReference type="EMBL" id="UKK01453.2"/>
    </source>
</evidence>
<dbReference type="GO" id="GO:0003677">
    <property type="term" value="F:DNA binding"/>
    <property type="evidence" value="ECO:0007669"/>
    <property type="project" value="UniProtKB-KW"/>
</dbReference>
<dbReference type="Gene3D" id="3.30.1360.140">
    <property type="match status" value="1"/>
</dbReference>
<dbReference type="GO" id="GO:0006366">
    <property type="term" value="P:transcription by RNA polymerase II"/>
    <property type="evidence" value="ECO:0007669"/>
    <property type="project" value="InterPro"/>
</dbReference>
<dbReference type="Gene3D" id="6.20.50.80">
    <property type="match status" value="1"/>
</dbReference>
<comment type="subunit">
    <text evidence="5">Component of the RNA polymerase II (Pol II) complex consisting of 12 subunits.</text>
</comment>
<feature type="domain" description="RNA polymerase N-terminal" evidence="22">
    <location>
        <begin position="580"/>
        <end position="882"/>
    </location>
</feature>
<keyword evidence="15" id="KW-0496">Mitochondrion</keyword>
<dbReference type="InterPro" id="IPR001107">
    <property type="entry name" value="Band_7"/>
</dbReference>
<dbReference type="CDD" id="cd02733">
    <property type="entry name" value="RNAP_II_RPB1_N"/>
    <property type="match status" value="1"/>
</dbReference>
<gene>
    <name evidence="23" type="ORF">MACK_002267</name>
</gene>
<dbReference type="SUPFAM" id="SSF117892">
    <property type="entry name" value="Band 7/SPFH domain"/>
    <property type="match status" value="1"/>
</dbReference>
<dbReference type="PANTHER" id="PTHR19376">
    <property type="entry name" value="DNA-DIRECTED RNA POLYMERASE"/>
    <property type="match status" value="1"/>
</dbReference>
<dbReference type="GO" id="GO:0098552">
    <property type="term" value="C:side of membrane"/>
    <property type="evidence" value="ECO:0007669"/>
    <property type="project" value="UniProtKB-ARBA"/>
</dbReference>
<dbReference type="InterPro" id="IPR006592">
    <property type="entry name" value="RNA_pol_N"/>
</dbReference>
<dbReference type="Gene3D" id="1.10.150.390">
    <property type="match status" value="1"/>
</dbReference>
<dbReference type="PRINTS" id="PR00721">
    <property type="entry name" value="STOMATIN"/>
</dbReference>
<dbReference type="Pfam" id="PF00623">
    <property type="entry name" value="RNA_pol_Rpb1_2"/>
    <property type="match status" value="1"/>
</dbReference>
<feature type="domain" description="Band 7" evidence="21">
    <location>
        <begin position="50"/>
        <end position="208"/>
    </location>
</feature>
<keyword evidence="12" id="KW-0862">Zinc</keyword>
<evidence type="ECO:0000256" key="4">
    <source>
        <dbReference type="ARBA" id="ARBA00008164"/>
    </source>
</evidence>
<dbReference type="NCBIfam" id="NF006336">
    <property type="entry name" value="PRK08566.1"/>
    <property type="match status" value="1"/>
</dbReference>
<feature type="compositionally biased region" description="Low complexity" evidence="20">
    <location>
        <begin position="1895"/>
        <end position="1915"/>
    </location>
</feature>
<keyword evidence="14" id="KW-0238">DNA-binding</keyword>
<dbReference type="InterPro" id="IPR000722">
    <property type="entry name" value="RNA_pol_asu"/>
</dbReference>
<dbReference type="FunFam" id="1.10.274.100:FF:000001">
    <property type="entry name" value="DNA-directed RNA polymerase subunit"/>
    <property type="match status" value="1"/>
</dbReference>
<dbReference type="GO" id="GO:0046872">
    <property type="term" value="F:metal ion binding"/>
    <property type="evidence" value="ECO:0007669"/>
    <property type="project" value="UniProtKB-KW"/>
</dbReference>
<dbReference type="Gene3D" id="1.10.132.30">
    <property type="match status" value="1"/>
</dbReference>
<keyword evidence="9 19" id="KW-0548">Nucleotidyltransferase</keyword>
<evidence type="ECO:0000256" key="1">
    <source>
        <dbReference type="ARBA" id="ARBA00004123"/>
    </source>
</evidence>
<keyword evidence="8 19" id="KW-0808">Transferase</keyword>
<dbReference type="SMART" id="SM00663">
    <property type="entry name" value="RPOLA_N"/>
    <property type="match status" value="1"/>
</dbReference>
<dbReference type="SMART" id="SM00244">
    <property type="entry name" value="PHB"/>
    <property type="match status" value="1"/>
</dbReference>
<keyword evidence="10" id="KW-0479">Metal-binding</keyword>
<dbReference type="InterPro" id="IPR007075">
    <property type="entry name" value="RNA_pol_Rpb1_6"/>
</dbReference>
<dbReference type="Pfam" id="PF05000">
    <property type="entry name" value="RNA_pol_Rpb1_4"/>
    <property type="match status" value="1"/>
</dbReference>
<dbReference type="PANTHER" id="PTHR19376:SF37">
    <property type="entry name" value="DNA-DIRECTED RNA POLYMERASE II SUBUNIT RPB1"/>
    <property type="match status" value="1"/>
</dbReference>
<organism evidence="23 24">
    <name type="scientific">Theileria orientalis</name>
    <dbReference type="NCBI Taxonomy" id="68886"/>
    <lineage>
        <taxon>Eukaryota</taxon>
        <taxon>Sar</taxon>
        <taxon>Alveolata</taxon>
        <taxon>Apicomplexa</taxon>
        <taxon>Aconoidasida</taxon>
        <taxon>Piroplasmida</taxon>
        <taxon>Theileriidae</taxon>
        <taxon>Theileria</taxon>
    </lineage>
</organism>
<evidence type="ECO:0000313" key="24">
    <source>
        <dbReference type="Proteomes" id="UP000244811"/>
    </source>
</evidence>
<comment type="similarity">
    <text evidence="3 19">Belongs to the RNA polymerase beta' chain family.</text>
</comment>
<name>A0A976QUW2_THEOR</name>
<feature type="compositionally biased region" description="Polar residues" evidence="20">
    <location>
        <begin position="2038"/>
        <end position="2051"/>
    </location>
</feature>
<evidence type="ECO:0000256" key="10">
    <source>
        <dbReference type="ARBA" id="ARBA00022723"/>
    </source>
</evidence>
<dbReference type="FunFam" id="1.10.150.390:FF:000001">
    <property type="entry name" value="DNA-directed RNA polymerase subunit"/>
    <property type="match status" value="1"/>
</dbReference>
<dbReference type="InterPro" id="IPR001972">
    <property type="entry name" value="Stomatin_HflK_fam"/>
</dbReference>
<dbReference type="CDD" id="cd08829">
    <property type="entry name" value="SPFH_paraslipin"/>
    <property type="match status" value="1"/>
</dbReference>
<evidence type="ECO:0000259" key="21">
    <source>
        <dbReference type="SMART" id="SM00244"/>
    </source>
</evidence>
<keyword evidence="7" id="KW-0597">Phosphoprotein</keyword>
<dbReference type="Pfam" id="PF05001">
    <property type="entry name" value="RNA_pol_Rpb1_R"/>
    <property type="match status" value="8"/>
</dbReference>
<protein>
    <recommendedName>
        <fullName evidence="19">DNA-directed RNA polymerase subunit</fullName>
        <ecNumber evidence="19">2.7.7.6</ecNumber>
    </recommendedName>
</protein>
<dbReference type="Pfam" id="PF04992">
    <property type="entry name" value="RNA_pol_Rpb1_6"/>
    <property type="match status" value="1"/>
</dbReference>
<comment type="similarity">
    <text evidence="4">Belongs to the band 7/mec-2 family.</text>
</comment>
<dbReference type="InterPro" id="IPR042102">
    <property type="entry name" value="RNA_pol_Rpb1_3_sf"/>
</dbReference>
<dbReference type="InterPro" id="IPR044893">
    <property type="entry name" value="RNA_pol_Rpb1_clamp_domain"/>
</dbReference>
<evidence type="ECO:0000256" key="16">
    <source>
        <dbReference type="ARBA" id="ARBA00023163"/>
    </source>
</evidence>
<dbReference type="Pfam" id="PF04997">
    <property type="entry name" value="RNA_pol_Rpb1_1"/>
    <property type="match status" value="1"/>
</dbReference>
<dbReference type="InterPro" id="IPR007080">
    <property type="entry name" value="RNA_pol_Rpb1_1"/>
</dbReference>
<evidence type="ECO:0000256" key="8">
    <source>
        <dbReference type="ARBA" id="ARBA00022679"/>
    </source>
</evidence>
<comment type="catalytic activity">
    <reaction evidence="18 19">
        <text>RNA(n) + a ribonucleoside 5'-triphosphate = RNA(n+1) + diphosphate</text>
        <dbReference type="Rhea" id="RHEA:21248"/>
        <dbReference type="Rhea" id="RHEA-COMP:14527"/>
        <dbReference type="Rhea" id="RHEA-COMP:17342"/>
        <dbReference type="ChEBI" id="CHEBI:33019"/>
        <dbReference type="ChEBI" id="CHEBI:61557"/>
        <dbReference type="ChEBI" id="CHEBI:140395"/>
        <dbReference type="EC" id="2.7.7.6"/>
    </reaction>
</comment>
<dbReference type="GO" id="GO:0005739">
    <property type="term" value="C:mitochondrion"/>
    <property type="evidence" value="ECO:0007669"/>
    <property type="project" value="UniProtKB-SubCell"/>
</dbReference>
<dbReference type="Gene3D" id="2.40.40.20">
    <property type="match status" value="1"/>
</dbReference>
<evidence type="ECO:0000256" key="3">
    <source>
        <dbReference type="ARBA" id="ARBA00006460"/>
    </source>
</evidence>
<dbReference type="InterPro" id="IPR038120">
    <property type="entry name" value="Rpb1_funnel_sf"/>
</dbReference>
<dbReference type="InterPro" id="IPR045867">
    <property type="entry name" value="DNA-dir_RpoC_beta_prime"/>
</dbReference>
<dbReference type="EMBL" id="CP056070">
    <property type="protein sequence ID" value="UKK01453.2"/>
    <property type="molecule type" value="Genomic_DNA"/>
</dbReference>